<dbReference type="Proteomes" id="UP000035218">
    <property type="component" value="Unassembled WGS sequence"/>
</dbReference>
<dbReference type="GeneID" id="87585987"/>
<reference evidence="1 4" key="2">
    <citation type="submission" date="2019-06" db="EMBL/GenBank/DDBJ databases">
        <title>Whole genome shotgun sequence of Brevibacillus formosus NBRC 15716.</title>
        <authorList>
            <person name="Hosoyama A."/>
            <person name="Uohara A."/>
            <person name="Ohji S."/>
            <person name="Ichikawa N."/>
        </authorList>
    </citation>
    <scope>NUCLEOTIDE SEQUENCE [LARGE SCALE GENOMIC DNA]</scope>
    <source>
        <strain evidence="1 4">NBRC 15716</strain>
    </source>
</reference>
<dbReference type="EMBL" id="BJOL01000007">
    <property type="protein sequence ID" value="GED57225.1"/>
    <property type="molecule type" value="Genomic_DNA"/>
</dbReference>
<protein>
    <recommendedName>
        <fullName evidence="5">DUF4297 domain-containing protein</fullName>
    </recommendedName>
</protein>
<dbReference type="Proteomes" id="UP000319498">
    <property type="component" value="Unassembled WGS sequence"/>
</dbReference>
<evidence type="ECO:0000313" key="2">
    <source>
        <dbReference type="EMBL" id="KLH99407.1"/>
    </source>
</evidence>
<accession>A0A837KP31</accession>
<reference evidence="2 3" key="1">
    <citation type="submission" date="2015-05" db="EMBL/GenBank/DDBJ databases">
        <title>Genome sequencing project for genomic taxonomy and phylogenomics of Bacillus-like bacteria.</title>
        <authorList>
            <person name="Liu B."/>
            <person name="Wang J."/>
            <person name="Zhu Y."/>
            <person name="Liu G."/>
            <person name="Chen Q."/>
            <person name="Chen Z."/>
            <person name="Lan J."/>
            <person name="Che J."/>
            <person name="Ge C."/>
            <person name="Shi H."/>
            <person name="Pan Z."/>
            <person name="Liu X."/>
        </authorList>
    </citation>
    <scope>NUCLEOTIDE SEQUENCE [LARGE SCALE GENOMIC DNA]</scope>
    <source>
        <strain evidence="2 3">DSM 9885</strain>
    </source>
</reference>
<comment type="caution">
    <text evidence="2">The sequence shown here is derived from an EMBL/GenBank/DDBJ whole genome shotgun (WGS) entry which is preliminary data.</text>
</comment>
<name>A0A837KP31_9BACL</name>
<evidence type="ECO:0008006" key="5">
    <source>
        <dbReference type="Google" id="ProtNLM"/>
    </source>
</evidence>
<proteinExistence type="predicted"/>
<evidence type="ECO:0000313" key="3">
    <source>
        <dbReference type="Proteomes" id="UP000035218"/>
    </source>
</evidence>
<evidence type="ECO:0000313" key="1">
    <source>
        <dbReference type="EMBL" id="GED57225.1"/>
    </source>
</evidence>
<sequence>MLEQKNNDTKTKLGDIYHYYIVLQHCLELQENEVIFVEKYGDISVVSDDNSKNVEIKHHGGQHHLNNRNTDFWNTLRNWVKYHQNMRQFKKLILFTTSDYSTKSSLMNWNASNGFERLRIIKEIGEDKKSAETSFRPLFDEIFLYDEHIILEVLEKVELHLNQVNITSIEKSLLKSPFFKSIKRHDRPNFIIYLMGYILRLPVSEPHNWSISCEEFESLSCELRDRFTSTSLPMQLPPNTPEFPTNMQDYHDKRFVREINEIQYNSKVTSAISNYYRAQQTIYYTSINNPIFTLDLGVFKQELSETLMENKSSLLDKCDTTDPDDIISKSKKHYDKAMELPATNFGTINPNRGYFQKGIIHKIVEERGHSWNVTK</sequence>
<dbReference type="AlphaFoldDB" id="A0A837KP31"/>
<organism evidence="2 3">
    <name type="scientific">Brevibacillus formosus</name>
    <dbReference type="NCBI Taxonomy" id="54913"/>
    <lineage>
        <taxon>Bacteria</taxon>
        <taxon>Bacillati</taxon>
        <taxon>Bacillota</taxon>
        <taxon>Bacilli</taxon>
        <taxon>Bacillales</taxon>
        <taxon>Paenibacillaceae</taxon>
        <taxon>Brevibacillus</taxon>
    </lineage>
</organism>
<dbReference type="EMBL" id="LDCN01000003">
    <property type="protein sequence ID" value="KLH99407.1"/>
    <property type="molecule type" value="Genomic_DNA"/>
</dbReference>
<keyword evidence="4" id="KW-1185">Reference proteome</keyword>
<dbReference type="OrthoDB" id="2786695at2"/>
<evidence type="ECO:0000313" key="4">
    <source>
        <dbReference type="Proteomes" id="UP000319498"/>
    </source>
</evidence>
<gene>
    <name evidence="2" type="ORF">AA984_13005</name>
    <name evidence="1" type="ORF">BFO01nite_13570</name>
</gene>
<dbReference type="RefSeq" id="WP_047070257.1">
    <property type="nucleotide sequence ID" value="NZ_BJOL01000007.1"/>
</dbReference>